<comment type="caution">
    <text evidence="2">The sequence shown here is derived from an EMBL/GenBank/DDBJ whole genome shotgun (WGS) entry which is preliminary data.</text>
</comment>
<feature type="domain" description="KAP NTPase" evidence="1">
    <location>
        <begin position="4"/>
        <end position="81"/>
    </location>
</feature>
<evidence type="ECO:0000259" key="1">
    <source>
        <dbReference type="Pfam" id="PF07693"/>
    </source>
</evidence>
<organism evidence="2 3">
    <name type="scientific">Candidatus Infernicultor aquiphilus</name>
    <dbReference type="NCBI Taxonomy" id="1805029"/>
    <lineage>
        <taxon>Bacteria</taxon>
        <taxon>Pseudomonadati</taxon>
        <taxon>Atribacterota</taxon>
        <taxon>Candidatus Phoenicimicrobiia</taxon>
        <taxon>Candidatus Pheonicimicrobiales</taxon>
        <taxon>Candidatus Phoenicimicrobiaceae</taxon>
        <taxon>Candidatus Infernicultor</taxon>
    </lineage>
</organism>
<protein>
    <recommendedName>
        <fullName evidence="1">KAP NTPase domain-containing protein</fullName>
    </recommendedName>
</protein>
<dbReference type="AlphaFoldDB" id="A0A2M7KA00"/>
<proteinExistence type="predicted"/>
<gene>
    <name evidence="2" type="ORF">COZ58_01925</name>
</gene>
<accession>A0A2M7KA00</accession>
<dbReference type="Pfam" id="PF07693">
    <property type="entry name" value="KAP_NTPase"/>
    <property type="match status" value="1"/>
</dbReference>
<reference evidence="3" key="1">
    <citation type="submission" date="2017-09" db="EMBL/GenBank/DDBJ databases">
        <title>Depth-based differentiation of microbial function through sediment-hosted aquifers and enrichment of novel symbionts in the deep terrestrial subsurface.</title>
        <authorList>
            <person name="Probst A.J."/>
            <person name="Ladd B."/>
            <person name="Jarett J.K."/>
            <person name="Geller-Mcgrath D.E."/>
            <person name="Sieber C.M."/>
            <person name="Emerson J.B."/>
            <person name="Anantharaman K."/>
            <person name="Thomas B.C."/>
            <person name="Malmstrom R."/>
            <person name="Stieglmeier M."/>
            <person name="Klingl A."/>
            <person name="Woyke T."/>
            <person name="Ryan C.M."/>
            <person name="Banfield J.F."/>
        </authorList>
    </citation>
    <scope>NUCLEOTIDE SEQUENCE [LARGE SCALE GENOMIC DNA]</scope>
</reference>
<dbReference type="EMBL" id="PFIP01000031">
    <property type="protein sequence ID" value="PIX34963.1"/>
    <property type="molecule type" value="Genomic_DNA"/>
</dbReference>
<name>A0A2M7KA00_9BACT</name>
<dbReference type="InterPro" id="IPR011646">
    <property type="entry name" value="KAP_P-loop"/>
</dbReference>
<evidence type="ECO:0000313" key="3">
    <source>
        <dbReference type="Proteomes" id="UP000231493"/>
    </source>
</evidence>
<dbReference type="Proteomes" id="UP000231493">
    <property type="component" value="Unassembled WGS sequence"/>
</dbReference>
<evidence type="ECO:0000313" key="2">
    <source>
        <dbReference type="EMBL" id="PIX34963.1"/>
    </source>
</evidence>
<sequence>MDPEFLEKIIQKPIPLPAIEQQYIDQFLDNHIEKLFDELVISKERREKLNKTFSLIYQTQVKKIFKTLRRVKRYLNGLRSTLPPIKNEVNLHDFLILEVIRVFYSRIYHDIWHNPWFYIPSKWSTEIYFLSPFAYLEANKKYKLINEHINEFIKNEKEGEVIKELLKDIFFIEVKNALSGGGIEYGSDMAASYRAEKRITHPESFRKYFMLKVPSSDISDDFIEITLDAWLSTENVKKENVISKTIFELQKKSILSKFFNKLKVFIDRIPKEAIYEIIRVIYKNAGKFSIKGEGSIGGSEYHNSISLLLLLVNDKIEKDKIQSVLEEVVMDTQYLPFAVLIVHLCQRRGGGLFHNIYESVNLDKLQNEVANRLKKYFVDEKRDIFEEITEKDGGCIFVLYQWGSNWEIFKGNNNKIVNKYVLSLIGDDAKKFVKFLMSQKGITFSDDTVFSLKEINRIYSIADLNKLAEKFKDDPTLSSKEKETIEIFLKTYKDFKKNE</sequence>